<protein>
    <submittedName>
        <fullName evidence="2">Uncharacterized protein</fullName>
    </submittedName>
</protein>
<keyword evidence="3" id="KW-1185">Reference proteome</keyword>
<organism evidence="2 3">
    <name type="scientific">Absidia repens</name>
    <dbReference type="NCBI Taxonomy" id="90262"/>
    <lineage>
        <taxon>Eukaryota</taxon>
        <taxon>Fungi</taxon>
        <taxon>Fungi incertae sedis</taxon>
        <taxon>Mucoromycota</taxon>
        <taxon>Mucoromycotina</taxon>
        <taxon>Mucoromycetes</taxon>
        <taxon>Mucorales</taxon>
        <taxon>Cunninghamellaceae</taxon>
        <taxon>Absidia</taxon>
    </lineage>
</organism>
<evidence type="ECO:0000256" key="1">
    <source>
        <dbReference type="SAM" id="MobiDB-lite"/>
    </source>
</evidence>
<gene>
    <name evidence="2" type="ORF">BCR42DRAFT_425171</name>
</gene>
<dbReference type="Proteomes" id="UP000193560">
    <property type="component" value="Unassembled WGS sequence"/>
</dbReference>
<evidence type="ECO:0000313" key="2">
    <source>
        <dbReference type="EMBL" id="ORZ08083.1"/>
    </source>
</evidence>
<name>A0A1X2I2V8_9FUNG</name>
<comment type="caution">
    <text evidence="2">The sequence shown here is derived from an EMBL/GenBank/DDBJ whole genome shotgun (WGS) entry which is preliminary data.</text>
</comment>
<feature type="compositionally biased region" description="Low complexity" evidence="1">
    <location>
        <begin position="435"/>
        <end position="456"/>
    </location>
</feature>
<dbReference type="AlphaFoldDB" id="A0A1X2I2V8"/>
<dbReference type="OrthoDB" id="2104804at2759"/>
<sequence length="592" mass="68203">MVKQALQLNESTKPNYPMIYHPSSQSPDLSHPFILLPFDPLDRTASDAAISAGEPICIRAIIPPSVLTRHQQPTSPFHYRYQPYSSSPKHTPSMDEKGEAPPTTSNSNMDELVWWDMMQLSARHLSTNASVTFTMQPWHGHKTLRDGYHKKWFEHENSMPDWSRRMMADMDERHWLHVYETNAVLMDPGQYQLDGRLEFQGAYWNTDLGPVQPYQPLTLPVEPSSSDQSPSLWVVTRNQRETVTREDGDVKQLVLDHLELPLCRGGQGDHAGRWLPWPFGDLVDASRMVAGLDKHGKFWAPTVCRYRPLTHHQFHRCLAHRFPRGMNIYGDSNMRRSIKSFLSHGQWCKNYHLFGNDNNSHTTTITTASEPFTTPQQWEYLGDPNQLRACQCEDFKERTWNPAWFNATARRWDLAFDNTEEETRQLGQHTEWDISSSSSSSGTNSSIGKEQQQQQQDGIRVSSYKWDGLTFMNDQGWQASFTQPASMLPTATDMVVISLHLKTQYYSDNNINSSPPLLIYRTPQYYCCRMARRHLQTAFMNAPWMVWDVTTMGEARTWEEKLETTTCGANHAQADVIHLENQVLMNALCNPF</sequence>
<dbReference type="EMBL" id="MCGE01000032">
    <property type="protein sequence ID" value="ORZ08083.1"/>
    <property type="molecule type" value="Genomic_DNA"/>
</dbReference>
<accession>A0A1X2I2V8</accession>
<feature type="region of interest" description="Disordered" evidence="1">
    <location>
        <begin position="423"/>
        <end position="459"/>
    </location>
</feature>
<proteinExistence type="predicted"/>
<reference evidence="2 3" key="1">
    <citation type="submission" date="2016-07" db="EMBL/GenBank/DDBJ databases">
        <title>Pervasive Adenine N6-methylation of Active Genes in Fungi.</title>
        <authorList>
            <consortium name="DOE Joint Genome Institute"/>
            <person name="Mondo S.J."/>
            <person name="Dannebaum R.O."/>
            <person name="Kuo R.C."/>
            <person name="Labutti K."/>
            <person name="Haridas S."/>
            <person name="Kuo A."/>
            <person name="Salamov A."/>
            <person name="Ahrendt S.R."/>
            <person name="Lipzen A."/>
            <person name="Sullivan W."/>
            <person name="Andreopoulos W.B."/>
            <person name="Clum A."/>
            <person name="Lindquist E."/>
            <person name="Daum C."/>
            <person name="Ramamoorthy G.K."/>
            <person name="Gryganskyi A."/>
            <person name="Culley D."/>
            <person name="Magnuson J.K."/>
            <person name="James T.Y."/>
            <person name="O'Malley M.A."/>
            <person name="Stajich J.E."/>
            <person name="Spatafora J.W."/>
            <person name="Visel A."/>
            <person name="Grigoriev I.V."/>
        </authorList>
    </citation>
    <scope>NUCLEOTIDE SEQUENCE [LARGE SCALE GENOMIC DNA]</scope>
    <source>
        <strain evidence="2 3">NRRL 1336</strain>
    </source>
</reference>
<evidence type="ECO:0000313" key="3">
    <source>
        <dbReference type="Proteomes" id="UP000193560"/>
    </source>
</evidence>
<feature type="region of interest" description="Disordered" evidence="1">
    <location>
        <begin position="77"/>
        <end position="106"/>
    </location>
</feature>